<keyword evidence="2" id="KW-1185">Reference proteome</keyword>
<dbReference type="Gene3D" id="2.30.29.30">
    <property type="entry name" value="Pleckstrin-homology domain (PH domain)/Phosphotyrosine-binding domain (PTB)"/>
    <property type="match status" value="1"/>
</dbReference>
<dbReference type="AlphaFoldDB" id="A0AAE0PH02"/>
<reference evidence="1" key="1">
    <citation type="journal article" date="2023" name="Mol. Phylogenet. Evol.">
        <title>Genome-scale phylogeny and comparative genomics of the fungal order Sordariales.</title>
        <authorList>
            <person name="Hensen N."/>
            <person name="Bonometti L."/>
            <person name="Westerberg I."/>
            <person name="Brannstrom I.O."/>
            <person name="Guillou S."/>
            <person name="Cros-Aarteil S."/>
            <person name="Calhoun S."/>
            <person name="Haridas S."/>
            <person name="Kuo A."/>
            <person name="Mondo S."/>
            <person name="Pangilinan J."/>
            <person name="Riley R."/>
            <person name="LaButti K."/>
            <person name="Andreopoulos B."/>
            <person name="Lipzen A."/>
            <person name="Chen C."/>
            <person name="Yan M."/>
            <person name="Daum C."/>
            <person name="Ng V."/>
            <person name="Clum A."/>
            <person name="Steindorff A."/>
            <person name="Ohm R.A."/>
            <person name="Martin F."/>
            <person name="Silar P."/>
            <person name="Natvig D.O."/>
            <person name="Lalanne C."/>
            <person name="Gautier V."/>
            <person name="Ament-Velasquez S.L."/>
            <person name="Kruys A."/>
            <person name="Hutchinson M.I."/>
            <person name="Powell A.J."/>
            <person name="Barry K."/>
            <person name="Miller A.N."/>
            <person name="Grigoriev I.V."/>
            <person name="Debuchy R."/>
            <person name="Gladieux P."/>
            <person name="Hiltunen Thoren M."/>
            <person name="Johannesson H."/>
        </authorList>
    </citation>
    <scope>NUCLEOTIDE SEQUENCE</scope>
    <source>
        <strain evidence="1">FGSC 1904</strain>
    </source>
</reference>
<evidence type="ECO:0000313" key="1">
    <source>
        <dbReference type="EMBL" id="KAK3399785.1"/>
    </source>
</evidence>
<dbReference type="EMBL" id="JAUTDP010000004">
    <property type="protein sequence ID" value="KAK3399785.1"/>
    <property type="molecule type" value="Genomic_DNA"/>
</dbReference>
<dbReference type="PANTHER" id="PTHR38697:SF1">
    <property type="entry name" value="NUCLEAR PORE COMPLEX PROTEIN SIMILAR TO S. CEREVISIAE NUP2 (EUROFUNG)"/>
    <property type="match status" value="1"/>
</dbReference>
<evidence type="ECO:0000313" key="2">
    <source>
        <dbReference type="Proteomes" id="UP001281003"/>
    </source>
</evidence>
<name>A0AAE0PH02_SORBR</name>
<proteinExistence type="predicted"/>
<dbReference type="PANTHER" id="PTHR38697">
    <property type="entry name" value="NUCLEAR PORE COMPLEX PROTEIN SIMILAR TO S. CEREVISIAE NUP2 (EUROFUNG)"/>
    <property type="match status" value="1"/>
</dbReference>
<gene>
    <name evidence="1" type="ORF">B0T20DRAFT_350356</name>
</gene>
<accession>A0AAE0PH02</accession>
<dbReference type="Proteomes" id="UP001281003">
    <property type="component" value="Unassembled WGS sequence"/>
</dbReference>
<organism evidence="1 2">
    <name type="scientific">Sordaria brevicollis</name>
    <dbReference type="NCBI Taxonomy" id="83679"/>
    <lineage>
        <taxon>Eukaryota</taxon>
        <taxon>Fungi</taxon>
        <taxon>Dikarya</taxon>
        <taxon>Ascomycota</taxon>
        <taxon>Pezizomycotina</taxon>
        <taxon>Sordariomycetes</taxon>
        <taxon>Sordariomycetidae</taxon>
        <taxon>Sordariales</taxon>
        <taxon>Sordariaceae</taxon>
        <taxon>Sordaria</taxon>
    </lineage>
</organism>
<sequence length="226" mass="24929">MKGTRSFQRVWPVSLGSPLQPGDSGSCVFDATTNAFYGHIVAGSTTSKIAYVVSAQEVFNDIEQRLTPLVQPSSSIQHPFRAQKAQLPVADDGPGVEDASVVFEVHATAEKYVAMNNDINGESSKQRRPPWETECMGFVRLVKNNSTGEVRLQLRSEPQATLVLDQPLDSDYTYREEPWGPKSVRISVATDKGKDSETWRTITKGSSRALADALEEHKMANVTRDE</sequence>
<dbReference type="InterPro" id="IPR053074">
    <property type="entry name" value="NPC_Nucleoporin"/>
</dbReference>
<dbReference type="SUPFAM" id="SSF50729">
    <property type="entry name" value="PH domain-like"/>
    <property type="match status" value="1"/>
</dbReference>
<comment type="caution">
    <text evidence="1">The sequence shown here is derived from an EMBL/GenBank/DDBJ whole genome shotgun (WGS) entry which is preliminary data.</text>
</comment>
<reference evidence="1" key="2">
    <citation type="submission" date="2023-07" db="EMBL/GenBank/DDBJ databases">
        <authorList>
            <consortium name="Lawrence Berkeley National Laboratory"/>
            <person name="Haridas S."/>
            <person name="Hensen N."/>
            <person name="Bonometti L."/>
            <person name="Westerberg I."/>
            <person name="Brannstrom I.O."/>
            <person name="Guillou S."/>
            <person name="Cros-Aarteil S."/>
            <person name="Calhoun S."/>
            <person name="Kuo A."/>
            <person name="Mondo S."/>
            <person name="Pangilinan J."/>
            <person name="Riley R."/>
            <person name="LaButti K."/>
            <person name="Andreopoulos B."/>
            <person name="Lipzen A."/>
            <person name="Chen C."/>
            <person name="Yanf M."/>
            <person name="Daum C."/>
            <person name="Ng V."/>
            <person name="Clum A."/>
            <person name="Steindorff A."/>
            <person name="Ohm R."/>
            <person name="Martin F."/>
            <person name="Silar P."/>
            <person name="Natvig D."/>
            <person name="Lalanne C."/>
            <person name="Gautier V."/>
            <person name="Ament-velasquez S.L."/>
            <person name="Kruys A."/>
            <person name="Hutchinson M.I."/>
            <person name="Powell A.J."/>
            <person name="Barry K."/>
            <person name="Miller A.N."/>
            <person name="Grigoriev I.V."/>
            <person name="Debuchy R."/>
            <person name="Gladieux P."/>
            <person name="Thoren M.H."/>
            <person name="Johannesson H."/>
        </authorList>
    </citation>
    <scope>NUCLEOTIDE SEQUENCE</scope>
    <source>
        <strain evidence="1">FGSC 1904</strain>
    </source>
</reference>
<dbReference type="InterPro" id="IPR011993">
    <property type="entry name" value="PH-like_dom_sf"/>
</dbReference>
<protein>
    <submittedName>
        <fullName evidence="1">Uncharacterized protein</fullName>
    </submittedName>
</protein>